<keyword evidence="3" id="KW-1185">Reference proteome</keyword>
<dbReference type="PANTHER" id="PTHR34822:SF1">
    <property type="entry name" value="GRPB FAMILY PROTEIN"/>
    <property type="match status" value="1"/>
</dbReference>
<dbReference type="SUPFAM" id="SSF81301">
    <property type="entry name" value="Nucleotidyltransferase"/>
    <property type="match status" value="1"/>
</dbReference>
<gene>
    <name evidence="2" type="ORF">HT102_09605</name>
</gene>
<accession>A0A927JCH0</accession>
<name>A0A927JCH0_9ACTN</name>
<organism evidence="2 3">
    <name type="scientific">Lolliginicoccus lacisalsi</name>
    <dbReference type="NCBI Taxonomy" id="2742202"/>
    <lineage>
        <taxon>Bacteria</taxon>
        <taxon>Bacillati</taxon>
        <taxon>Actinomycetota</taxon>
        <taxon>Actinomycetes</taxon>
        <taxon>Mycobacteriales</taxon>
        <taxon>Hoyosellaceae</taxon>
        <taxon>Lolliginicoccus</taxon>
    </lineage>
</organism>
<keyword evidence="1" id="KW-0173">Coenzyme A biosynthesis</keyword>
<dbReference type="InterPro" id="IPR043519">
    <property type="entry name" value="NT_sf"/>
</dbReference>
<dbReference type="GO" id="GO:0015937">
    <property type="term" value="P:coenzyme A biosynthetic process"/>
    <property type="evidence" value="ECO:0007669"/>
    <property type="project" value="UniProtKB-KW"/>
</dbReference>
<dbReference type="Gene3D" id="3.30.460.10">
    <property type="entry name" value="Beta Polymerase, domain 2"/>
    <property type="match status" value="1"/>
</dbReference>
<comment type="caution">
    <text evidence="2">The sequence shown here is derived from an EMBL/GenBank/DDBJ whole genome shotgun (WGS) entry which is preliminary data.</text>
</comment>
<dbReference type="RefSeq" id="WP_192039211.1">
    <property type="nucleotide sequence ID" value="NZ_JACYWE010000005.1"/>
</dbReference>
<dbReference type="AlphaFoldDB" id="A0A927JCH0"/>
<evidence type="ECO:0000313" key="3">
    <source>
        <dbReference type="Proteomes" id="UP000642993"/>
    </source>
</evidence>
<dbReference type="Pfam" id="PF04229">
    <property type="entry name" value="GrpB"/>
    <property type="match status" value="1"/>
</dbReference>
<reference evidence="2" key="1">
    <citation type="submission" date="2020-09" db="EMBL/GenBank/DDBJ databases">
        <title>Hoyosella lacisalsi sp. nov., a halotolerant actinobacterium isolated from soil of Lake Gudzhirganskoe.</title>
        <authorList>
            <person name="Yang Q."/>
            <person name="Guo P.Y."/>
            <person name="Liu S.W."/>
            <person name="Li F.N."/>
            <person name="Sun C.H."/>
        </authorList>
    </citation>
    <scope>NUCLEOTIDE SEQUENCE</scope>
    <source>
        <strain evidence="2">G463</strain>
    </source>
</reference>
<evidence type="ECO:0000313" key="2">
    <source>
        <dbReference type="EMBL" id="MBD8506741.1"/>
    </source>
</evidence>
<sequence>MTGEVELIGGTEKRDIRLVPYDSVWLSQFTNERGRIAMALGDLARRIDHVGSTSVVGLDAKPIIDIDVSVVDPEDEDTYLPQLEAVGYVLRVREFGHRMFRTADLGVHVHVCEAGSDWERRHLLFRDWLRRNDSDRDLYASVKQNLVQRDWSDMNAYAAAKTDVIAAIMPRAEAWASAVGWSVASS</sequence>
<proteinExistence type="predicted"/>
<dbReference type="InterPro" id="IPR007344">
    <property type="entry name" value="GrpB/CoaE"/>
</dbReference>
<dbReference type="EMBL" id="JACYWE010000005">
    <property type="protein sequence ID" value="MBD8506741.1"/>
    <property type="molecule type" value="Genomic_DNA"/>
</dbReference>
<protein>
    <submittedName>
        <fullName evidence="2">GrpB family protein</fullName>
    </submittedName>
</protein>
<dbReference type="Proteomes" id="UP000642993">
    <property type="component" value="Unassembled WGS sequence"/>
</dbReference>
<evidence type="ECO:0000256" key="1">
    <source>
        <dbReference type="ARBA" id="ARBA00022993"/>
    </source>
</evidence>
<dbReference type="PANTHER" id="PTHR34822">
    <property type="entry name" value="GRPB DOMAIN PROTEIN (AFU_ORTHOLOGUE AFUA_1G01530)"/>
    <property type="match status" value="1"/>
</dbReference>